<name>A0ABR1T6A2_9PEZI</name>
<sequence>MASSTVTQAPDPRVAAFANSITECLEGTEWWKSNEGGVMSDSGWVTGVRTDGQGYGDYLGDNIMVTRLADGNKPSFESRVEMARKTNILRQPVAVVDCPAVCGYTLCKTTEKPSSNNTQPTESYDADYLATHHGTRNVCPISYGLLPDSPKSLSEDDILSLYATHKDADKRIKQINWEGFTCPQCIRINQRVHWNRLECRKCGQYYPYGMADFTFAELVSPEWRDCTPEAAVPGLKFNDHPGWVVHKFQFDPENAVHLAKPKESAITCTGGTKAKFEKLWAGVQDGTIPIQRCHVSAKILGQLTRFFAYNYGEEYLAKMKTETTSFDEAPEVIREVKDVLTSLVKEITGLEPDFNEALAMGNYPNMKMGWHSDGEKGVGPIVASASYGGNATMRFSMKNRYLVGRGGQGNGWELDTILPGCIEDTKHAYQRGRDSGKYTTDKYQERFKALVNTISRPKTKKLILEMPLPGTGAIMIQGGRSLKKY</sequence>
<evidence type="ECO:0000313" key="2">
    <source>
        <dbReference type="Proteomes" id="UP001480595"/>
    </source>
</evidence>
<dbReference type="EMBL" id="JAQQWL010000015">
    <property type="protein sequence ID" value="KAK8041556.1"/>
    <property type="molecule type" value="Genomic_DNA"/>
</dbReference>
<dbReference type="SUPFAM" id="SSF51197">
    <property type="entry name" value="Clavaminate synthase-like"/>
    <property type="match status" value="1"/>
</dbReference>
<dbReference type="Gene3D" id="2.60.120.590">
    <property type="entry name" value="Alpha-ketoglutarate-dependent dioxygenase AlkB-like"/>
    <property type="match status" value="1"/>
</dbReference>
<protein>
    <recommendedName>
        <fullName evidence="3">Alpha-ketoglutarate-dependent dioxygenase AlkB-like domain-containing protein</fullName>
    </recommendedName>
</protein>
<evidence type="ECO:0000313" key="1">
    <source>
        <dbReference type="EMBL" id="KAK8041556.1"/>
    </source>
</evidence>
<dbReference type="InterPro" id="IPR037151">
    <property type="entry name" value="AlkB-like_sf"/>
</dbReference>
<gene>
    <name evidence="1" type="ORF">PG994_014563</name>
</gene>
<dbReference type="GeneID" id="92099035"/>
<dbReference type="RefSeq" id="XP_066709101.1">
    <property type="nucleotide sequence ID" value="XM_066865972.1"/>
</dbReference>
<reference evidence="1 2" key="1">
    <citation type="submission" date="2023-01" db="EMBL/GenBank/DDBJ databases">
        <title>Analysis of 21 Apiospora genomes using comparative genomics revels a genus with tremendous synthesis potential of carbohydrate active enzymes and secondary metabolites.</title>
        <authorList>
            <person name="Sorensen T."/>
        </authorList>
    </citation>
    <scope>NUCLEOTIDE SEQUENCE [LARGE SCALE GENOMIC DNA]</scope>
    <source>
        <strain evidence="1 2">CBS 135458</strain>
    </source>
</reference>
<dbReference type="Proteomes" id="UP001480595">
    <property type="component" value="Unassembled WGS sequence"/>
</dbReference>
<keyword evidence="2" id="KW-1185">Reference proteome</keyword>
<proteinExistence type="predicted"/>
<accession>A0ABR1T6A2</accession>
<organism evidence="1 2">
    <name type="scientific">Apiospora phragmitis</name>
    <dbReference type="NCBI Taxonomy" id="2905665"/>
    <lineage>
        <taxon>Eukaryota</taxon>
        <taxon>Fungi</taxon>
        <taxon>Dikarya</taxon>
        <taxon>Ascomycota</taxon>
        <taxon>Pezizomycotina</taxon>
        <taxon>Sordariomycetes</taxon>
        <taxon>Xylariomycetidae</taxon>
        <taxon>Amphisphaeriales</taxon>
        <taxon>Apiosporaceae</taxon>
        <taxon>Apiospora</taxon>
    </lineage>
</organism>
<comment type="caution">
    <text evidence="1">The sequence shown here is derived from an EMBL/GenBank/DDBJ whole genome shotgun (WGS) entry which is preliminary data.</text>
</comment>
<evidence type="ECO:0008006" key="3">
    <source>
        <dbReference type="Google" id="ProtNLM"/>
    </source>
</evidence>